<organism evidence="3 4">
    <name type="scientific">Herbaspirillum rhizosphaerae</name>
    <dbReference type="NCBI Taxonomy" id="346179"/>
    <lineage>
        <taxon>Bacteria</taxon>
        <taxon>Pseudomonadati</taxon>
        <taxon>Pseudomonadota</taxon>
        <taxon>Betaproteobacteria</taxon>
        <taxon>Burkholderiales</taxon>
        <taxon>Oxalobacteraceae</taxon>
        <taxon>Herbaspirillum</taxon>
    </lineage>
</organism>
<dbReference type="InterPro" id="IPR037522">
    <property type="entry name" value="HD_GYP_dom"/>
</dbReference>
<dbReference type="InterPro" id="IPR006675">
    <property type="entry name" value="HDIG_dom"/>
</dbReference>
<dbReference type="PANTHER" id="PTHR43155:SF2">
    <property type="entry name" value="CYCLIC DI-GMP PHOSPHODIESTERASE PA4108"/>
    <property type="match status" value="1"/>
</dbReference>
<evidence type="ECO:0000259" key="2">
    <source>
        <dbReference type="PROSITE" id="PS51832"/>
    </source>
</evidence>
<dbReference type="SUPFAM" id="SSF109604">
    <property type="entry name" value="HD-domain/PDEase-like"/>
    <property type="match status" value="1"/>
</dbReference>
<dbReference type="PROSITE" id="PS51832">
    <property type="entry name" value="HD_GYP"/>
    <property type="match status" value="1"/>
</dbReference>
<reference evidence="3 4" key="1">
    <citation type="journal article" date="2024" name="Chem. Sci.">
        <title>Discovery of megapolipeptins by genome mining of a Burkholderiales bacteria collection.</title>
        <authorList>
            <person name="Paulo B.S."/>
            <person name="Recchia M.J.J."/>
            <person name="Lee S."/>
            <person name="Fergusson C.H."/>
            <person name="Romanowski S.B."/>
            <person name="Hernandez A."/>
            <person name="Krull N."/>
            <person name="Liu D.Y."/>
            <person name="Cavanagh H."/>
            <person name="Bos A."/>
            <person name="Gray C.A."/>
            <person name="Murphy B.T."/>
            <person name="Linington R.G."/>
            <person name="Eustaquio A.S."/>
        </authorList>
    </citation>
    <scope>NUCLEOTIDE SEQUENCE [LARGE SCALE GENOMIC DNA]</scope>
    <source>
        <strain evidence="3 4">RL21-008-BIB-B</strain>
    </source>
</reference>
<dbReference type="Proteomes" id="UP001629214">
    <property type="component" value="Unassembled WGS sequence"/>
</dbReference>
<evidence type="ECO:0000256" key="1">
    <source>
        <dbReference type="SAM" id="MobiDB-lite"/>
    </source>
</evidence>
<evidence type="ECO:0000313" key="4">
    <source>
        <dbReference type="Proteomes" id="UP001629214"/>
    </source>
</evidence>
<dbReference type="CDD" id="cd00077">
    <property type="entry name" value="HDc"/>
    <property type="match status" value="1"/>
</dbReference>
<dbReference type="NCBIfam" id="TIGR00277">
    <property type="entry name" value="HDIG"/>
    <property type="match status" value="1"/>
</dbReference>
<dbReference type="PANTHER" id="PTHR43155">
    <property type="entry name" value="CYCLIC DI-GMP PHOSPHODIESTERASE PA4108-RELATED"/>
    <property type="match status" value="1"/>
</dbReference>
<dbReference type="InterPro" id="IPR003607">
    <property type="entry name" value="HD/PDEase_dom"/>
</dbReference>
<comment type="caution">
    <text evidence="3">The sequence shown here is derived from an EMBL/GenBank/DDBJ whole genome shotgun (WGS) entry which is preliminary data.</text>
</comment>
<feature type="region of interest" description="Disordered" evidence="1">
    <location>
        <begin position="1"/>
        <end position="20"/>
    </location>
</feature>
<accession>A0ABW8Z518</accession>
<feature type="domain" description="HD-GYP" evidence="2">
    <location>
        <begin position="23"/>
        <end position="218"/>
    </location>
</feature>
<keyword evidence="4" id="KW-1185">Reference proteome</keyword>
<dbReference type="EMBL" id="JAQQFR010000004">
    <property type="protein sequence ID" value="MFL9878141.1"/>
    <property type="molecule type" value="Genomic_DNA"/>
</dbReference>
<dbReference type="SMART" id="SM00471">
    <property type="entry name" value="HDc"/>
    <property type="match status" value="1"/>
</dbReference>
<evidence type="ECO:0000313" key="3">
    <source>
        <dbReference type="EMBL" id="MFL9878141.1"/>
    </source>
</evidence>
<protein>
    <submittedName>
        <fullName evidence="3">HD domain-containing protein</fullName>
    </submittedName>
</protein>
<name>A0ABW8Z518_9BURK</name>
<sequence>MSDLTDHPAPTPSSLTPTPTTSITILQREAINALLSLQNLIDDYTPQHESRVATLALRIGRHLALDASRLEALHLAALVHDIGKVNIPLEILNKPGRLTDAEFTLIKTHVQTSYDVLSHISFTHPVADIVYAHHEYLDGSGYPRGLRGDQIMLESRILTVADIVESMSEDRPYRKSLGMDAALTEIQRLRGTRLAPLVVDACLRVCGDGTTSPEQAHA</sequence>
<dbReference type="Pfam" id="PF13487">
    <property type="entry name" value="HD_5"/>
    <property type="match status" value="1"/>
</dbReference>
<gene>
    <name evidence="3" type="ORF">PQR63_07115</name>
</gene>
<proteinExistence type="predicted"/>
<dbReference type="Gene3D" id="1.10.3210.10">
    <property type="entry name" value="Hypothetical protein af1432"/>
    <property type="match status" value="1"/>
</dbReference>
<dbReference type="RefSeq" id="WP_408166850.1">
    <property type="nucleotide sequence ID" value="NZ_JAQQFR010000004.1"/>
</dbReference>